<name>A0ABW7PAL0_9ACTN</name>
<feature type="signal peptide" evidence="1">
    <location>
        <begin position="1"/>
        <end position="41"/>
    </location>
</feature>
<comment type="caution">
    <text evidence="2">The sequence shown here is derived from an EMBL/GenBank/DDBJ whole genome shotgun (WGS) entry which is preliminary data.</text>
</comment>
<evidence type="ECO:0000313" key="3">
    <source>
        <dbReference type="Proteomes" id="UP001610631"/>
    </source>
</evidence>
<organism evidence="2 3">
    <name type="scientific">Streptomyces racemochromogenes</name>
    <dbReference type="NCBI Taxonomy" id="67353"/>
    <lineage>
        <taxon>Bacteria</taxon>
        <taxon>Bacillati</taxon>
        <taxon>Actinomycetota</taxon>
        <taxon>Actinomycetes</taxon>
        <taxon>Kitasatosporales</taxon>
        <taxon>Streptomycetaceae</taxon>
        <taxon>Streptomyces</taxon>
    </lineage>
</organism>
<evidence type="ECO:0008006" key="4">
    <source>
        <dbReference type="Google" id="ProtNLM"/>
    </source>
</evidence>
<keyword evidence="3" id="KW-1185">Reference proteome</keyword>
<dbReference type="Proteomes" id="UP001610631">
    <property type="component" value="Unassembled WGS sequence"/>
</dbReference>
<feature type="chain" id="PRO_5046638022" description="Secreted protein" evidence="1">
    <location>
        <begin position="42"/>
        <end position="145"/>
    </location>
</feature>
<dbReference type="RefSeq" id="WP_395509247.1">
    <property type="nucleotide sequence ID" value="NZ_JBBDHD010000018.1"/>
</dbReference>
<evidence type="ECO:0000313" key="2">
    <source>
        <dbReference type="EMBL" id="MFH7595378.1"/>
    </source>
</evidence>
<proteinExistence type="predicted"/>
<evidence type="ECO:0000256" key="1">
    <source>
        <dbReference type="SAM" id="SignalP"/>
    </source>
</evidence>
<dbReference type="EMBL" id="JBBDHD010000018">
    <property type="protein sequence ID" value="MFH7595378.1"/>
    <property type="molecule type" value="Genomic_DNA"/>
</dbReference>
<accession>A0ABW7PAL0</accession>
<keyword evidence="1" id="KW-0732">Signal</keyword>
<gene>
    <name evidence="2" type="ORF">WDV06_09770</name>
</gene>
<sequence length="145" mass="15631">MSHQAHTPSATPAKRRMFRYMMVLTAAAFIAGGVASLPAHAQTVPRAPAVKGHALPCPSGYVWRDGYDGDALCVTPAERDRVHAQNPNRQPGGGVYGPATCKPGYVWREKWTGDTLCVTPAERARARWQGQLIDNGPELTGIPGR</sequence>
<protein>
    <recommendedName>
        <fullName evidence="4">Secreted protein</fullName>
    </recommendedName>
</protein>
<reference evidence="2 3" key="1">
    <citation type="submission" date="2024-03" db="EMBL/GenBank/DDBJ databases">
        <title>Whole genome sequencing of Streptomyces racemochromogenes, to identify antimicrobial biosynthetic gene clusters.</title>
        <authorList>
            <person name="Suryawanshi P."/>
            <person name="Krishnaraj P.U."/>
            <person name="Arun Y.P."/>
            <person name="Suryawanshi M.P."/>
            <person name="Rakshit O."/>
        </authorList>
    </citation>
    <scope>NUCLEOTIDE SEQUENCE [LARGE SCALE GENOMIC DNA]</scope>
    <source>
        <strain evidence="2 3">AUDT626</strain>
    </source>
</reference>